<comment type="similarity">
    <text evidence="1">Belongs to the eukaryotic initiation factor 4E family.</text>
</comment>
<dbReference type="PANTHER" id="PTHR11960">
    <property type="entry name" value="EUKARYOTIC TRANSLATION INITIATION FACTOR 4E RELATED"/>
    <property type="match status" value="1"/>
</dbReference>
<dbReference type="GO" id="GO:0003743">
    <property type="term" value="F:translation initiation factor activity"/>
    <property type="evidence" value="ECO:0007669"/>
    <property type="project" value="UniProtKB-KW"/>
</dbReference>
<name>A0AAJ8MZW6_9TREE</name>
<sequence>MIRSDYPSRHYIAMTDTHRPISRSTSPMPLSASVQDNRQDDKKGLMLPPPLPIKEKDGQSGSPAPAPRMTRLPSLKQLSDHLHYTPTTTSSSQLPNPLATPDRSTIPATPPSSLRISTHPSAISQTPNGSSSVSASPIIAPSPSTRLKLPASAMMRSMSSGGGAGQILPTINSSPITSQFGSVQSPATATADMFAQGSSSHPLTPNRSGTGGAATPVSMSRSASRDANGYIEGYSNVPSLDQIRRRVSVSRAMSFSGNSPGSGSVNGGITGLSPGAVIDASTTSSPANAAEKTAKDEGPKAPRETEDKKVVQEIKEKEKPVDSSPDAAGSVTSASDQSVAPPNGKKKEHPLQHAWTLYFDSKTYKPPAPQTTKDDKSVLADYEMTLVTVGKFDTVEGFARHLNNVRLPSSLAKNSNYHMFKNGIRPMWEDPANANGGKWVVLFRSSPPTLDVAWANLTMALVGEILDPEDQVSGIVASNRPKIDRIQIWTRGRDDVDAMNNLGKRILDIMGLEGRDAECMSMEYQYNATNSNPPPNKFLHIPFPTRSSTPLSTPTPNRLSVSGAFQGPPSSHLSISPSPRSMSNSTFPPPKSPTTPTGQKLEPPNNGHGPASFRGRLGSGSGGSKPNAFSGPMGSMAMGRIGSSSSLRKEAAQSVVVGTGGGA</sequence>
<keyword evidence="1" id="KW-0396">Initiation factor</keyword>
<proteinExistence type="inferred from homology"/>
<dbReference type="Gene3D" id="3.30.760.10">
    <property type="entry name" value="RNA Cap, Translation Initiation Factor Eif4e"/>
    <property type="match status" value="1"/>
</dbReference>
<dbReference type="GO" id="GO:0000340">
    <property type="term" value="F:RNA 7-methylguanosine cap binding"/>
    <property type="evidence" value="ECO:0007669"/>
    <property type="project" value="TreeGrafter"/>
</dbReference>
<evidence type="ECO:0000256" key="1">
    <source>
        <dbReference type="RuleBase" id="RU004374"/>
    </source>
</evidence>
<evidence type="ECO:0000256" key="2">
    <source>
        <dbReference type="SAM" id="MobiDB-lite"/>
    </source>
</evidence>
<dbReference type="EMBL" id="CP144060">
    <property type="protein sequence ID" value="WWD21206.1"/>
    <property type="molecule type" value="Genomic_DNA"/>
</dbReference>
<evidence type="ECO:0008006" key="5">
    <source>
        <dbReference type="Google" id="ProtNLM"/>
    </source>
</evidence>
<dbReference type="AlphaFoldDB" id="A0AAJ8MZW6"/>
<feature type="compositionally biased region" description="Polar residues" evidence="2">
    <location>
        <begin position="196"/>
        <end position="208"/>
    </location>
</feature>
<feature type="region of interest" description="Disordered" evidence="2">
    <location>
        <begin position="1"/>
        <end position="145"/>
    </location>
</feature>
<dbReference type="InterPro" id="IPR001040">
    <property type="entry name" value="TIF_eIF_4E"/>
</dbReference>
<accession>A0AAJ8MZW6</accession>
<dbReference type="PANTHER" id="PTHR11960:SF73">
    <property type="entry name" value="TRANSLATION INITIATION FACTOR 4E, PUTATIVE-RELATED"/>
    <property type="match status" value="1"/>
</dbReference>
<dbReference type="KEGG" id="ksn:43588328"/>
<evidence type="ECO:0000313" key="3">
    <source>
        <dbReference type="EMBL" id="WWD21206.1"/>
    </source>
</evidence>
<protein>
    <recommendedName>
        <fullName evidence="5">Translation initiation factor eIF4e</fullName>
    </recommendedName>
</protein>
<organism evidence="3 4">
    <name type="scientific">Kwoniella shandongensis</name>
    <dbReference type="NCBI Taxonomy" id="1734106"/>
    <lineage>
        <taxon>Eukaryota</taxon>
        <taxon>Fungi</taxon>
        <taxon>Dikarya</taxon>
        <taxon>Basidiomycota</taxon>
        <taxon>Agaricomycotina</taxon>
        <taxon>Tremellomycetes</taxon>
        <taxon>Tremellales</taxon>
        <taxon>Cryptococcaceae</taxon>
        <taxon>Kwoniella</taxon>
    </lineage>
</organism>
<feature type="compositionally biased region" description="Polar residues" evidence="2">
    <location>
        <begin position="102"/>
        <end position="129"/>
    </location>
</feature>
<dbReference type="SUPFAM" id="SSF55418">
    <property type="entry name" value="eIF4e-like"/>
    <property type="match status" value="1"/>
</dbReference>
<dbReference type="GeneID" id="43588328"/>
<dbReference type="InterPro" id="IPR023398">
    <property type="entry name" value="TIF_eIF4e-like"/>
</dbReference>
<dbReference type="RefSeq" id="XP_031861426.2">
    <property type="nucleotide sequence ID" value="XM_032004195.2"/>
</dbReference>
<feature type="region of interest" description="Disordered" evidence="2">
    <location>
        <begin position="276"/>
        <end position="351"/>
    </location>
</feature>
<gene>
    <name evidence="3" type="ORF">CI109_105690</name>
</gene>
<feature type="compositionally biased region" description="Basic and acidic residues" evidence="2">
    <location>
        <begin position="292"/>
        <end position="321"/>
    </location>
</feature>
<reference evidence="3" key="1">
    <citation type="submission" date="2017-08" db="EMBL/GenBank/DDBJ databases">
        <authorList>
            <person name="Cuomo C."/>
            <person name="Billmyre B."/>
            <person name="Heitman J."/>
        </authorList>
    </citation>
    <scope>NUCLEOTIDE SEQUENCE</scope>
    <source>
        <strain evidence="3">CBS 12478</strain>
    </source>
</reference>
<feature type="compositionally biased region" description="Low complexity" evidence="2">
    <location>
        <begin position="544"/>
        <end position="560"/>
    </location>
</feature>
<feature type="compositionally biased region" description="Polar residues" evidence="2">
    <location>
        <begin position="85"/>
        <end position="95"/>
    </location>
</feature>
<feature type="compositionally biased region" description="Low complexity" evidence="2">
    <location>
        <begin position="130"/>
        <end position="144"/>
    </location>
</feature>
<keyword evidence="4" id="KW-1185">Reference proteome</keyword>
<evidence type="ECO:0000313" key="4">
    <source>
        <dbReference type="Proteomes" id="UP000322225"/>
    </source>
</evidence>
<dbReference type="Proteomes" id="UP000322225">
    <property type="component" value="Chromosome 10"/>
</dbReference>
<dbReference type="Pfam" id="PF01652">
    <property type="entry name" value="IF4E"/>
    <property type="match status" value="1"/>
</dbReference>
<feature type="region of interest" description="Disordered" evidence="2">
    <location>
        <begin position="531"/>
        <end position="663"/>
    </location>
</feature>
<feature type="region of interest" description="Disordered" evidence="2">
    <location>
        <begin position="194"/>
        <end position="221"/>
    </location>
</feature>
<dbReference type="GO" id="GO:0016281">
    <property type="term" value="C:eukaryotic translation initiation factor 4F complex"/>
    <property type="evidence" value="ECO:0007669"/>
    <property type="project" value="TreeGrafter"/>
</dbReference>
<keyword evidence="1" id="KW-0648">Protein biosynthesis</keyword>
<reference evidence="3" key="2">
    <citation type="submission" date="2024-01" db="EMBL/GenBank/DDBJ databases">
        <title>Comparative genomics of Cryptococcus and Kwoniella reveals pathogenesis evolution and contrasting modes of karyotype evolution via chromosome fusion or intercentromeric recombination.</title>
        <authorList>
            <person name="Coelho M.A."/>
            <person name="David-Palma M."/>
            <person name="Shea T."/>
            <person name="Bowers K."/>
            <person name="McGinley-Smith S."/>
            <person name="Mohammad A.W."/>
            <person name="Gnirke A."/>
            <person name="Yurkov A.M."/>
            <person name="Nowrousian M."/>
            <person name="Sun S."/>
            <person name="Cuomo C.A."/>
            <person name="Heitman J."/>
        </authorList>
    </citation>
    <scope>NUCLEOTIDE SEQUENCE</scope>
    <source>
        <strain evidence="3">CBS 12478</strain>
    </source>
</reference>
<feature type="compositionally biased region" description="Low complexity" evidence="2">
    <location>
        <begin position="568"/>
        <end position="586"/>
    </location>
</feature>
<keyword evidence="1" id="KW-0694">RNA-binding</keyword>
<feature type="compositionally biased region" description="Polar residues" evidence="2">
    <location>
        <begin position="330"/>
        <end position="340"/>
    </location>
</feature>
<feature type="compositionally biased region" description="Polar residues" evidence="2">
    <location>
        <begin position="22"/>
        <end position="36"/>
    </location>
</feature>